<name>A0ABT7LHZ4_9BURK</name>
<evidence type="ECO:0008006" key="3">
    <source>
        <dbReference type="Google" id="ProtNLM"/>
    </source>
</evidence>
<protein>
    <recommendedName>
        <fullName evidence="3">AP2 domain-containing protein</fullName>
    </recommendedName>
</protein>
<accession>A0ABT7LHZ4</accession>
<evidence type="ECO:0000313" key="2">
    <source>
        <dbReference type="Proteomes" id="UP001238603"/>
    </source>
</evidence>
<organism evidence="1 2">
    <name type="scientific">Roseateles subflavus</name>
    <dbReference type="NCBI Taxonomy" id="3053353"/>
    <lineage>
        <taxon>Bacteria</taxon>
        <taxon>Pseudomonadati</taxon>
        <taxon>Pseudomonadota</taxon>
        <taxon>Betaproteobacteria</taxon>
        <taxon>Burkholderiales</taxon>
        <taxon>Sphaerotilaceae</taxon>
        <taxon>Roseateles</taxon>
    </lineage>
</organism>
<sequence length="175" mass="19592">MKTREVQIYTGEQFTVPQGVQRIDSRSTHGWQLRYGGTKFYSDSKFPGGAGGALAAATKELLKRVAKLPAPTRLKPEPNANKTSELPVGISGPIVRQRRGKLRDCSFTVLLPRYGEAARRRSVYIASESTYTVERYMQALEKAVVLRQEAEELYRQEATKAKRREARAFKASLAA</sequence>
<evidence type="ECO:0000313" key="1">
    <source>
        <dbReference type="EMBL" id="MDL5032049.1"/>
    </source>
</evidence>
<comment type="caution">
    <text evidence="1">The sequence shown here is derived from an EMBL/GenBank/DDBJ whole genome shotgun (WGS) entry which is preliminary data.</text>
</comment>
<proteinExistence type="predicted"/>
<keyword evidence="2" id="KW-1185">Reference proteome</keyword>
<dbReference type="Proteomes" id="UP001238603">
    <property type="component" value="Unassembled WGS sequence"/>
</dbReference>
<dbReference type="EMBL" id="JASVDS010000002">
    <property type="protein sequence ID" value="MDL5032049.1"/>
    <property type="molecule type" value="Genomic_DNA"/>
</dbReference>
<dbReference type="RefSeq" id="WP_285982151.1">
    <property type="nucleotide sequence ID" value="NZ_JASVDS010000002.1"/>
</dbReference>
<reference evidence="1 2" key="1">
    <citation type="submission" date="2023-06" db="EMBL/GenBank/DDBJ databases">
        <title>Pelomonas sp. APW6 16S ribosomal RNA gene genome sequencing and assembly.</title>
        <authorList>
            <person name="Woo H."/>
        </authorList>
    </citation>
    <scope>NUCLEOTIDE SEQUENCE [LARGE SCALE GENOMIC DNA]</scope>
    <source>
        <strain evidence="1 2">APW6</strain>
    </source>
</reference>
<gene>
    <name evidence="1" type="ORF">QRD43_09020</name>
</gene>